<dbReference type="GO" id="GO:0000139">
    <property type="term" value="C:Golgi membrane"/>
    <property type="evidence" value="ECO:0007669"/>
    <property type="project" value="UniProtKB-SubCell"/>
</dbReference>
<keyword evidence="4" id="KW-0813">Transport</keyword>
<dbReference type="EMBL" id="CYKH01000397">
    <property type="protein sequence ID" value="CUF73347.1"/>
    <property type="molecule type" value="Genomic_DNA"/>
</dbReference>
<evidence type="ECO:0000256" key="11">
    <source>
        <dbReference type="ARBA" id="ARBA00023136"/>
    </source>
</evidence>
<feature type="transmembrane region" description="Helical" evidence="14">
    <location>
        <begin position="69"/>
        <end position="87"/>
    </location>
</feature>
<reference evidence="17" key="1">
    <citation type="submission" date="2015-09" db="EMBL/GenBank/DDBJ databases">
        <authorList>
            <consortium name="Pathogen Informatics"/>
        </authorList>
    </citation>
    <scope>NUCLEOTIDE SEQUENCE [LARGE SCALE GENOMIC DNA]</scope>
    <source>
        <strain evidence="17">Lake Konstanz</strain>
    </source>
</reference>
<feature type="domain" description="V-SNARE coiled-coil homology" evidence="15">
    <location>
        <begin position="181"/>
        <end position="241"/>
    </location>
</feature>
<keyword evidence="17" id="KW-1185">Reference proteome</keyword>
<feature type="transmembrane region" description="Helical" evidence="14">
    <location>
        <begin position="243"/>
        <end position="261"/>
    </location>
</feature>
<keyword evidence="9" id="KW-0333">Golgi apparatus</keyword>
<dbReference type="Gene3D" id="3.30.450.50">
    <property type="entry name" value="Longin domain"/>
    <property type="match status" value="1"/>
</dbReference>
<keyword evidence="8 14" id="KW-1133">Transmembrane helix</keyword>
<evidence type="ECO:0000256" key="6">
    <source>
        <dbReference type="ARBA" id="ARBA00022824"/>
    </source>
</evidence>
<gene>
    <name evidence="16" type="ORF">BSAL_65210</name>
</gene>
<keyword evidence="11 14" id="KW-0472">Membrane</keyword>
<comment type="subcellular location">
    <subcellularLocation>
        <location evidence="1">Endoplasmic reticulum membrane</location>
        <topology evidence="1">Single-pass type IV membrane protein</topology>
    </subcellularLocation>
    <subcellularLocation>
        <location evidence="2">Golgi apparatus membrane</location>
    </subcellularLocation>
</comment>
<dbReference type="CDD" id="cd14824">
    <property type="entry name" value="Longin"/>
    <property type="match status" value="1"/>
</dbReference>
<evidence type="ECO:0000256" key="5">
    <source>
        <dbReference type="ARBA" id="ARBA00022692"/>
    </source>
</evidence>
<dbReference type="InterPro" id="IPR044565">
    <property type="entry name" value="Sec22"/>
</dbReference>
<dbReference type="GO" id="GO:0006890">
    <property type="term" value="P:retrograde vesicle-mediated transport, Golgi to endoplasmic reticulum"/>
    <property type="evidence" value="ECO:0007669"/>
    <property type="project" value="InterPro"/>
</dbReference>
<keyword evidence="5 14" id="KW-0812">Transmembrane</keyword>
<evidence type="ECO:0000256" key="10">
    <source>
        <dbReference type="ARBA" id="ARBA00023054"/>
    </source>
</evidence>
<evidence type="ECO:0000256" key="2">
    <source>
        <dbReference type="ARBA" id="ARBA00004394"/>
    </source>
</evidence>
<dbReference type="OMA" id="YYKKTVH"/>
<evidence type="ECO:0000256" key="13">
    <source>
        <dbReference type="SAM" id="MobiDB-lite"/>
    </source>
</evidence>
<dbReference type="AlphaFoldDB" id="A0A0S4ITE2"/>
<evidence type="ECO:0000256" key="12">
    <source>
        <dbReference type="PROSITE-ProRule" id="PRU00290"/>
    </source>
</evidence>
<dbReference type="GO" id="GO:0005484">
    <property type="term" value="F:SNAP receptor activity"/>
    <property type="evidence" value="ECO:0007669"/>
    <property type="project" value="InterPro"/>
</dbReference>
<dbReference type="GO" id="GO:0005789">
    <property type="term" value="C:endoplasmic reticulum membrane"/>
    <property type="evidence" value="ECO:0007669"/>
    <property type="project" value="UniProtKB-SubCell"/>
</dbReference>
<dbReference type="Pfam" id="PF00957">
    <property type="entry name" value="Synaptobrevin"/>
    <property type="match status" value="1"/>
</dbReference>
<dbReference type="Gene3D" id="1.20.5.110">
    <property type="match status" value="1"/>
</dbReference>
<evidence type="ECO:0000256" key="14">
    <source>
        <dbReference type="SAM" id="Phobius"/>
    </source>
</evidence>
<dbReference type="SUPFAM" id="SSF58038">
    <property type="entry name" value="SNARE fusion complex"/>
    <property type="match status" value="1"/>
</dbReference>
<dbReference type="InterPro" id="IPR010908">
    <property type="entry name" value="Longin_dom"/>
</dbReference>
<dbReference type="PANTHER" id="PTHR45837">
    <property type="entry name" value="VESICLE-TRAFFICKING PROTEIN SEC22B"/>
    <property type="match status" value="1"/>
</dbReference>
<accession>A0A0S4ITE2</accession>
<dbReference type="VEuPathDB" id="TriTrypDB:BSAL_65210"/>
<protein>
    <submittedName>
        <fullName evidence="16">Synaptobrevin vesicle transport protein, putative</fullName>
    </submittedName>
</protein>
<dbReference type="InterPro" id="IPR011012">
    <property type="entry name" value="Longin-like_dom_sf"/>
</dbReference>
<dbReference type="GO" id="GO:0015031">
    <property type="term" value="P:protein transport"/>
    <property type="evidence" value="ECO:0007669"/>
    <property type="project" value="UniProtKB-KW"/>
</dbReference>
<evidence type="ECO:0000313" key="16">
    <source>
        <dbReference type="EMBL" id="CUF73347.1"/>
    </source>
</evidence>
<dbReference type="PROSITE" id="PS50892">
    <property type="entry name" value="V_SNARE"/>
    <property type="match status" value="1"/>
</dbReference>
<evidence type="ECO:0000259" key="15">
    <source>
        <dbReference type="PROSITE" id="PS50892"/>
    </source>
</evidence>
<organism evidence="16 17">
    <name type="scientific">Bodo saltans</name>
    <name type="common">Flagellated protozoan</name>
    <dbReference type="NCBI Taxonomy" id="75058"/>
    <lineage>
        <taxon>Eukaryota</taxon>
        <taxon>Discoba</taxon>
        <taxon>Euglenozoa</taxon>
        <taxon>Kinetoplastea</taxon>
        <taxon>Metakinetoplastina</taxon>
        <taxon>Eubodonida</taxon>
        <taxon>Bodonidae</taxon>
        <taxon>Bodo</taxon>
    </lineage>
</organism>
<name>A0A0S4ITE2_BODSA</name>
<evidence type="ECO:0000256" key="4">
    <source>
        <dbReference type="ARBA" id="ARBA00022448"/>
    </source>
</evidence>
<sequence>MNGCFVGALSASASDRIPLCAYTDATFQTTGHNTIRQQEQRILERLRLPTNQNGEVVGNQYQSFDNKDVMFFVFIDAATDLAILVAVNKLLLRNSSDSAATNQLACTVLDHIFSEFTAAYTAEQIGAKTVRTYQFIKFDTAIQKLIARVVQQDKKNGGAGASAGRQSVGNGGGSGATGNSNYDGLKQELRDVHVVIRQNVEDLLTRGEKLETMGQYSATLKDQSNKYYKRTAHMNRMRVLKTYGPPIVVILVLLIFMWFYFF</sequence>
<dbReference type="OrthoDB" id="1719357at2759"/>
<proteinExistence type="inferred from homology"/>
<feature type="region of interest" description="Disordered" evidence="13">
    <location>
        <begin position="157"/>
        <end position="180"/>
    </location>
</feature>
<keyword evidence="6" id="KW-0256">Endoplasmic reticulum</keyword>
<evidence type="ECO:0000256" key="8">
    <source>
        <dbReference type="ARBA" id="ARBA00022989"/>
    </source>
</evidence>
<evidence type="ECO:0000313" key="17">
    <source>
        <dbReference type="Proteomes" id="UP000051952"/>
    </source>
</evidence>
<evidence type="ECO:0000256" key="1">
    <source>
        <dbReference type="ARBA" id="ARBA00004163"/>
    </source>
</evidence>
<dbReference type="SUPFAM" id="SSF64356">
    <property type="entry name" value="SNARE-like"/>
    <property type="match status" value="1"/>
</dbReference>
<dbReference type="Proteomes" id="UP000051952">
    <property type="component" value="Unassembled WGS sequence"/>
</dbReference>
<keyword evidence="10 12" id="KW-0175">Coiled coil</keyword>
<keyword evidence="7" id="KW-0653">Protein transport</keyword>
<evidence type="ECO:0000256" key="7">
    <source>
        <dbReference type="ARBA" id="ARBA00022927"/>
    </source>
</evidence>
<dbReference type="InterPro" id="IPR042855">
    <property type="entry name" value="V_SNARE_CC"/>
</dbReference>
<evidence type="ECO:0000256" key="9">
    <source>
        <dbReference type="ARBA" id="ARBA00023034"/>
    </source>
</evidence>
<evidence type="ECO:0000256" key="3">
    <source>
        <dbReference type="ARBA" id="ARBA00008025"/>
    </source>
</evidence>
<comment type="similarity">
    <text evidence="3">Belongs to the synaptobrevin family.</text>
</comment>
<dbReference type="GO" id="GO:0006888">
    <property type="term" value="P:endoplasmic reticulum to Golgi vesicle-mediated transport"/>
    <property type="evidence" value="ECO:0007669"/>
    <property type="project" value="InterPro"/>
</dbReference>